<evidence type="ECO:0000313" key="9">
    <source>
        <dbReference type="Proteomes" id="UP001150266"/>
    </source>
</evidence>
<keyword evidence="3 6" id="KW-0349">Heme</keyword>
<dbReference type="Gene3D" id="1.10.630.10">
    <property type="entry name" value="Cytochrome P450"/>
    <property type="match status" value="1"/>
</dbReference>
<dbReference type="Proteomes" id="UP001150266">
    <property type="component" value="Unassembled WGS sequence"/>
</dbReference>
<keyword evidence="7" id="KW-0472">Membrane</keyword>
<proteinExistence type="inferred from homology"/>
<evidence type="ECO:0000256" key="7">
    <source>
        <dbReference type="SAM" id="Phobius"/>
    </source>
</evidence>
<dbReference type="InterPro" id="IPR036396">
    <property type="entry name" value="Cyt_P450_sf"/>
</dbReference>
<feature type="transmembrane region" description="Helical" evidence="7">
    <location>
        <begin position="12"/>
        <end position="31"/>
    </location>
</feature>
<organism evidence="8 9">
    <name type="scientific">Lentinula aciculospora</name>
    <dbReference type="NCBI Taxonomy" id="153920"/>
    <lineage>
        <taxon>Eukaryota</taxon>
        <taxon>Fungi</taxon>
        <taxon>Dikarya</taxon>
        <taxon>Basidiomycota</taxon>
        <taxon>Agaricomycotina</taxon>
        <taxon>Agaricomycetes</taxon>
        <taxon>Agaricomycetidae</taxon>
        <taxon>Agaricales</taxon>
        <taxon>Marasmiineae</taxon>
        <taxon>Omphalotaceae</taxon>
        <taxon>Lentinula</taxon>
    </lineage>
</organism>
<dbReference type="OrthoDB" id="2975185at2759"/>
<comment type="cofactor">
    <cofactor evidence="1 6">
        <name>heme</name>
        <dbReference type="ChEBI" id="CHEBI:30413"/>
    </cofactor>
</comment>
<dbReference type="GO" id="GO:0005506">
    <property type="term" value="F:iron ion binding"/>
    <property type="evidence" value="ECO:0007669"/>
    <property type="project" value="InterPro"/>
</dbReference>
<comment type="similarity">
    <text evidence="2">Belongs to the cytochrome P450 family.</text>
</comment>
<dbReference type="PRINTS" id="PR00385">
    <property type="entry name" value="P450"/>
</dbReference>
<dbReference type="AlphaFoldDB" id="A0A9W9DPR8"/>
<name>A0A9W9DPR8_9AGAR</name>
<gene>
    <name evidence="8" type="ORF">J3R30DRAFT_3470396</name>
</gene>
<evidence type="ECO:0000313" key="8">
    <source>
        <dbReference type="EMBL" id="KAJ4480220.1"/>
    </source>
</evidence>
<dbReference type="CDD" id="cd11042">
    <property type="entry name" value="CYP51-like"/>
    <property type="match status" value="1"/>
</dbReference>
<dbReference type="GO" id="GO:0016705">
    <property type="term" value="F:oxidoreductase activity, acting on paired donors, with incorporation or reduction of molecular oxygen"/>
    <property type="evidence" value="ECO:0007669"/>
    <property type="project" value="InterPro"/>
</dbReference>
<evidence type="ECO:0000256" key="1">
    <source>
        <dbReference type="ARBA" id="ARBA00001971"/>
    </source>
</evidence>
<dbReference type="Pfam" id="PF00067">
    <property type="entry name" value="p450"/>
    <property type="match status" value="1"/>
</dbReference>
<keyword evidence="5 6" id="KW-0408">Iron</keyword>
<dbReference type="GO" id="GO:0004497">
    <property type="term" value="F:monooxygenase activity"/>
    <property type="evidence" value="ECO:0007669"/>
    <property type="project" value="InterPro"/>
</dbReference>
<sequence>MMILITGDHWAVCLALMLVAVTVFHTFYQLLNIPQRRNFNPPTVFHILPFVGSAWKFGKNPTAFLLDCQRKYGNVFTFVILGQKLTAVVGALGNKFVTEMDSVTFNAEDIYGAFTAPVFGRDVAFDVPNEVWREKKRFLASGLSPTNFRTFAKLIEDEVIEFIQENLLSATLVKKIDNSEGSWSSVDAYYLISSLNILTSTRTLHGPEVRESIRSGSKIVAHYDVLDSSLGPMSFIFPRLPLPQHRRRDFSQQQLSSFYLDIIQCRKQADPKSGLTMPSDETDLIASLLKQCYHDGTPLQDHVIANLMITLLMAGRHTSVATGSWILIYLANNPSIANDLYAEQINYFGQPDGKFGSISYDDIRNLHLLNAVIRETLRLQPPIHSISRMVRKDVTVPRDCGERKFIIPQGHVVTTSFGVSQLDQTIWSQLTKWNPHRWLSNKAEDTTIDITDKNNVANAYLPSGGGGHRCIGEQYAIMQLSIIMSCLIRRFKFKVDYHTERQTFTTVTRPSNSTVYFQQR</sequence>
<dbReference type="PANTHER" id="PTHR24304:SF2">
    <property type="entry name" value="24-HYDROXYCHOLESTEROL 7-ALPHA-HYDROXYLASE"/>
    <property type="match status" value="1"/>
</dbReference>
<protein>
    <submittedName>
        <fullName evidence="8">Lanosterol 14-alpha-demethylase</fullName>
    </submittedName>
</protein>
<evidence type="ECO:0000256" key="6">
    <source>
        <dbReference type="PIRSR" id="PIRSR602403-1"/>
    </source>
</evidence>
<keyword evidence="7" id="KW-1133">Transmembrane helix</keyword>
<comment type="caution">
    <text evidence="8">The sequence shown here is derived from an EMBL/GenBank/DDBJ whole genome shotgun (WGS) entry which is preliminary data.</text>
</comment>
<reference evidence="8" key="1">
    <citation type="submission" date="2022-08" db="EMBL/GenBank/DDBJ databases">
        <title>A Global Phylogenomic Analysis of the Shiitake Genus Lentinula.</title>
        <authorList>
            <consortium name="DOE Joint Genome Institute"/>
            <person name="Sierra-Patev S."/>
            <person name="Min B."/>
            <person name="Naranjo-Ortiz M."/>
            <person name="Looney B."/>
            <person name="Konkel Z."/>
            <person name="Slot J.C."/>
            <person name="Sakamoto Y."/>
            <person name="Steenwyk J.L."/>
            <person name="Rokas A."/>
            <person name="Carro J."/>
            <person name="Camarero S."/>
            <person name="Ferreira P."/>
            <person name="Molpeceres G."/>
            <person name="Ruiz-Duenas F.J."/>
            <person name="Serrano A."/>
            <person name="Henrissat B."/>
            <person name="Drula E."/>
            <person name="Hughes K.W."/>
            <person name="Mata J.L."/>
            <person name="Ishikawa N.K."/>
            <person name="Vargas-Isla R."/>
            <person name="Ushijima S."/>
            <person name="Smith C.A."/>
            <person name="Ahrendt S."/>
            <person name="Andreopoulos W."/>
            <person name="He G."/>
            <person name="Labutti K."/>
            <person name="Lipzen A."/>
            <person name="Ng V."/>
            <person name="Riley R."/>
            <person name="Sandor L."/>
            <person name="Barry K."/>
            <person name="Martinez A.T."/>
            <person name="Xiao Y."/>
            <person name="Gibbons J.G."/>
            <person name="Terashima K."/>
            <person name="Grigoriev I.V."/>
            <person name="Hibbett D.S."/>
        </authorList>
    </citation>
    <scope>NUCLEOTIDE SEQUENCE</scope>
    <source>
        <strain evidence="8">JLM2183</strain>
    </source>
</reference>
<evidence type="ECO:0000256" key="4">
    <source>
        <dbReference type="ARBA" id="ARBA00022723"/>
    </source>
</evidence>
<dbReference type="EMBL" id="JAOTPV010000007">
    <property type="protein sequence ID" value="KAJ4480220.1"/>
    <property type="molecule type" value="Genomic_DNA"/>
</dbReference>
<evidence type="ECO:0000256" key="2">
    <source>
        <dbReference type="ARBA" id="ARBA00010617"/>
    </source>
</evidence>
<dbReference type="SUPFAM" id="SSF48264">
    <property type="entry name" value="Cytochrome P450"/>
    <property type="match status" value="1"/>
</dbReference>
<evidence type="ECO:0000256" key="5">
    <source>
        <dbReference type="ARBA" id="ARBA00023004"/>
    </source>
</evidence>
<dbReference type="InterPro" id="IPR050529">
    <property type="entry name" value="CYP450_sterol_14alpha_dmase"/>
</dbReference>
<accession>A0A9W9DPR8</accession>
<keyword evidence="4 6" id="KW-0479">Metal-binding</keyword>
<keyword evidence="7" id="KW-0812">Transmembrane</keyword>
<dbReference type="PANTHER" id="PTHR24304">
    <property type="entry name" value="CYTOCHROME P450 FAMILY 7"/>
    <property type="match status" value="1"/>
</dbReference>
<feature type="binding site" description="axial binding residue" evidence="6">
    <location>
        <position position="470"/>
    </location>
    <ligand>
        <name>heme</name>
        <dbReference type="ChEBI" id="CHEBI:30413"/>
    </ligand>
    <ligandPart>
        <name>Fe</name>
        <dbReference type="ChEBI" id="CHEBI:18248"/>
    </ligandPart>
</feature>
<dbReference type="GO" id="GO:0020037">
    <property type="term" value="F:heme binding"/>
    <property type="evidence" value="ECO:0007669"/>
    <property type="project" value="InterPro"/>
</dbReference>
<dbReference type="InterPro" id="IPR002403">
    <property type="entry name" value="Cyt_P450_E_grp-IV"/>
</dbReference>
<evidence type="ECO:0000256" key="3">
    <source>
        <dbReference type="ARBA" id="ARBA00022617"/>
    </source>
</evidence>
<dbReference type="PRINTS" id="PR00465">
    <property type="entry name" value="EP450IV"/>
</dbReference>
<keyword evidence="9" id="KW-1185">Reference proteome</keyword>
<dbReference type="InterPro" id="IPR001128">
    <property type="entry name" value="Cyt_P450"/>
</dbReference>